<evidence type="ECO:0008006" key="4">
    <source>
        <dbReference type="Google" id="ProtNLM"/>
    </source>
</evidence>
<comment type="caution">
    <text evidence="2">The sequence shown here is derived from an EMBL/GenBank/DDBJ whole genome shotgun (WGS) entry which is preliminary data.</text>
</comment>
<feature type="transmembrane region" description="Helical" evidence="1">
    <location>
        <begin position="197"/>
        <end position="216"/>
    </location>
</feature>
<accession>A0ABP7UYY2</accession>
<dbReference type="Proteomes" id="UP001500426">
    <property type="component" value="Unassembled WGS sequence"/>
</dbReference>
<evidence type="ECO:0000256" key="1">
    <source>
        <dbReference type="SAM" id="Phobius"/>
    </source>
</evidence>
<evidence type="ECO:0000313" key="2">
    <source>
        <dbReference type="EMBL" id="GAA4055884.1"/>
    </source>
</evidence>
<gene>
    <name evidence="2" type="ORF">GCM10022388_23100</name>
</gene>
<dbReference type="RefSeq" id="WP_345094753.1">
    <property type="nucleotide sequence ID" value="NZ_BAABCS010000020.1"/>
</dbReference>
<dbReference type="EMBL" id="BAABCS010000020">
    <property type="protein sequence ID" value="GAA4055884.1"/>
    <property type="molecule type" value="Genomic_DNA"/>
</dbReference>
<keyword evidence="1" id="KW-0812">Transmembrane</keyword>
<protein>
    <recommendedName>
        <fullName evidence="4">DUF2007 domain-containing protein</fullName>
    </recommendedName>
</protein>
<sequence>MENQLSVFKKYSSIEQAQDVVTVLNSNEIETEIGNNIPPVDSLLTGNNTTPEFEIKIKISDFEKANKVLQSIAEDQINQVDKDYYLFSFSDEELYDIILKQDEWNEFDYSLAKKLLSERGKSIDEELIISLKKQRLQDLAKPEENQKPWIIAGYIFALLGGFLGIIIGYVLMTSKKNLPNGQRVYSYTTDDRQQGKMIFYIGLVMLPFYIILRILLAD</sequence>
<feature type="transmembrane region" description="Helical" evidence="1">
    <location>
        <begin position="149"/>
        <end position="172"/>
    </location>
</feature>
<reference evidence="3" key="1">
    <citation type="journal article" date="2019" name="Int. J. Syst. Evol. Microbiol.">
        <title>The Global Catalogue of Microorganisms (GCM) 10K type strain sequencing project: providing services to taxonomists for standard genome sequencing and annotation.</title>
        <authorList>
            <consortium name="The Broad Institute Genomics Platform"/>
            <consortium name="The Broad Institute Genome Sequencing Center for Infectious Disease"/>
            <person name="Wu L."/>
            <person name="Ma J."/>
        </authorList>
    </citation>
    <scope>NUCLEOTIDE SEQUENCE [LARGE SCALE GENOMIC DNA]</scope>
    <source>
        <strain evidence="3">JCM 17068</strain>
    </source>
</reference>
<keyword evidence="3" id="KW-1185">Reference proteome</keyword>
<evidence type="ECO:0000313" key="3">
    <source>
        <dbReference type="Proteomes" id="UP001500426"/>
    </source>
</evidence>
<name>A0ABP7UYY2_9FLAO</name>
<keyword evidence="1" id="KW-1133">Transmembrane helix</keyword>
<keyword evidence="1" id="KW-0472">Membrane</keyword>
<organism evidence="2 3">
    <name type="scientific">Flavobacterium chungnamense</name>
    <dbReference type="NCBI Taxonomy" id="706182"/>
    <lineage>
        <taxon>Bacteria</taxon>
        <taxon>Pseudomonadati</taxon>
        <taxon>Bacteroidota</taxon>
        <taxon>Flavobacteriia</taxon>
        <taxon>Flavobacteriales</taxon>
        <taxon>Flavobacteriaceae</taxon>
        <taxon>Flavobacterium</taxon>
    </lineage>
</organism>
<proteinExistence type="predicted"/>